<reference evidence="3" key="2">
    <citation type="submission" date="2019-01" db="EMBL/GenBank/DDBJ databases">
        <title>Genome sequence of Desulfonema ishimotonii strain Tokyo 01.</title>
        <authorList>
            <person name="Fukui M."/>
        </authorList>
    </citation>
    <scope>NUCLEOTIDE SEQUENCE [LARGE SCALE GENOMIC DNA]</scope>
    <source>
        <strain evidence="3">Tokyo 01</strain>
    </source>
</reference>
<protein>
    <recommendedName>
        <fullName evidence="1">Mor transcription activator domain-containing protein</fullName>
    </recommendedName>
</protein>
<gene>
    <name evidence="2" type="ORF">DENIS_3478</name>
</gene>
<accession>A0A401FZY7</accession>
<reference evidence="3" key="1">
    <citation type="submission" date="2017-11" db="EMBL/GenBank/DDBJ databases">
        <authorList>
            <person name="Watanabe M."/>
            <person name="Kojima H."/>
        </authorList>
    </citation>
    <scope>NUCLEOTIDE SEQUENCE [LARGE SCALE GENOMIC DNA]</scope>
    <source>
        <strain evidence="3">Tokyo 01</strain>
    </source>
</reference>
<name>A0A401FZY7_9BACT</name>
<evidence type="ECO:0000313" key="2">
    <source>
        <dbReference type="EMBL" id="GBC62506.1"/>
    </source>
</evidence>
<dbReference type="Proteomes" id="UP000288096">
    <property type="component" value="Unassembled WGS sequence"/>
</dbReference>
<comment type="caution">
    <text evidence="2">The sequence shown here is derived from an EMBL/GenBank/DDBJ whole genome shotgun (WGS) entry which is preliminary data.</text>
</comment>
<dbReference type="InterPro" id="IPR052411">
    <property type="entry name" value="c-mor_Regulatory_Protein"/>
</dbReference>
<dbReference type="RefSeq" id="WP_166405157.1">
    <property type="nucleotide sequence ID" value="NZ_BEXT01000001.1"/>
</dbReference>
<dbReference type="EMBL" id="BEXT01000001">
    <property type="protein sequence ID" value="GBC62506.1"/>
    <property type="molecule type" value="Genomic_DNA"/>
</dbReference>
<dbReference type="PANTHER" id="PTHR37812:SF1">
    <property type="entry name" value="MU-LIKE PROPHAGE FLUMU PROTEIN C"/>
    <property type="match status" value="1"/>
</dbReference>
<dbReference type="SUPFAM" id="SSF46689">
    <property type="entry name" value="Homeodomain-like"/>
    <property type="match status" value="1"/>
</dbReference>
<evidence type="ECO:0000259" key="1">
    <source>
        <dbReference type="Pfam" id="PF08765"/>
    </source>
</evidence>
<keyword evidence="3" id="KW-1185">Reference proteome</keyword>
<proteinExistence type="predicted"/>
<organism evidence="2 3">
    <name type="scientific">Desulfonema ishimotonii</name>
    <dbReference type="NCBI Taxonomy" id="45657"/>
    <lineage>
        <taxon>Bacteria</taxon>
        <taxon>Pseudomonadati</taxon>
        <taxon>Thermodesulfobacteriota</taxon>
        <taxon>Desulfobacteria</taxon>
        <taxon>Desulfobacterales</taxon>
        <taxon>Desulfococcaceae</taxon>
        <taxon>Desulfonema</taxon>
    </lineage>
</organism>
<sequence length="100" mass="11211">MKNKNMAEGIRIEDLPAAMRDVARRIGLDACLELIRHYGGGPLYVAAPSGLERSLRDREICARFDGANHKALAREFGVTVARIYQIIDAREANQCKKQQK</sequence>
<dbReference type="Pfam" id="PF08765">
    <property type="entry name" value="Mor"/>
    <property type="match status" value="1"/>
</dbReference>
<evidence type="ECO:0000313" key="3">
    <source>
        <dbReference type="Proteomes" id="UP000288096"/>
    </source>
</evidence>
<dbReference type="Gene3D" id="1.10.10.60">
    <property type="entry name" value="Homeodomain-like"/>
    <property type="match status" value="1"/>
</dbReference>
<dbReference type="AlphaFoldDB" id="A0A401FZY7"/>
<dbReference type="PANTHER" id="PTHR37812">
    <property type="entry name" value="MU-LIKE PROPHAGE FLUMU PROTEIN C"/>
    <property type="match status" value="1"/>
</dbReference>
<dbReference type="InterPro" id="IPR009057">
    <property type="entry name" value="Homeodomain-like_sf"/>
</dbReference>
<feature type="domain" description="Mor transcription activator" evidence="1">
    <location>
        <begin position="20"/>
        <end position="99"/>
    </location>
</feature>
<dbReference type="InterPro" id="IPR014875">
    <property type="entry name" value="Mor_transcription_activator"/>
</dbReference>